<dbReference type="CDD" id="cd12379">
    <property type="entry name" value="RRM2_I_PABPs"/>
    <property type="match status" value="1"/>
</dbReference>
<feature type="domain" description="RRM" evidence="11">
    <location>
        <begin position="57"/>
        <end position="135"/>
    </location>
</feature>
<dbReference type="SUPFAM" id="SSF54928">
    <property type="entry name" value="RNA-binding domain, RBD"/>
    <property type="match status" value="3"/>
</dbReference>
<proteinExistence type="inferred from homology"/>
<evidence type="ECO:0000256" key="8">
    <source>
        <dbReference type="ARBA" id="ARBA00023242"/>
    </source>
</evidence>
<gene>
    <name evidence="13" type="ORF">INT45_007331</name>
</gene>
<dbReference type="EMBL" id="JAEPRB010000131">
    <property type="protein sequence ID" value="KAG2220719.1"/>
    <property type="molecule type" value="Genomic_DNA"/>
</dbReference>
<dbReference type="Gene3D" id="1.10.1900.10">
    <property type="entry name" value="c-terminal domain of poly(a) binding protein"/>
    <property type="match status" value="1"/>
</dbReference>
<dbReference type="InterPro" id="IPR000504">
    <property type="entry name" value="RRM_dom"/>
</dbReference>
<keyword evidence="6" id="KW-0677">Repeat</keyword>
<feature type="compositionally biased region" description="Basic residues" evidence="10">
    <location>
        <begin position="277"/>
        <end position="288"/>
    </location>
</feature>
<keyword evidence="4" id="KW-0963">Cytoplasm</keyword>
<sequence length="818" mass="91828">MTGPIPTSSMAALNIHDSVAPRGLGVAQQREIAATQAQNAALDRPYRPQSRSFPSSASLYVGELDPSVQESTLFDIFNTIGPVDSVRVCRDSITNRSLGYAFVNFKTHIDGERALQALNSTLIHGKPCRVMWSQRDLAKRKISGGNIFVKNLDPSITSKSLRDTFAHYGSILSCKVVTDIQGQSKGYGFVHYDTIEAAENAIQHVNGTTVYDKELYVGHHIPKRERQQHQQQQQNHHNHHHPHPNHNSNNNSHYQHNNTNHSNGHNHGNTTNNHSNGNHHHHHHHHHPPQQQTKFTNVYVKNLMPDIKEEELKELFGGFGPIVSVLIQRDENGNSKGFGFVNFENHEDAERAVQQMNETEYIGRRLYVSRAQKKSEREENKHHHHNQTSPQHNNNNSLSQPPSQQHSHSQSNNNHNSNTAFNHHQHHHQQPQPQPQQHQNHHHSSSQPPHDSNNNNNNNNNSSTPSNNNTIATSTNNHGAPSTTATTKNNRYQGMNLYIKNLDEEVNDQRLRDEFTKYGTITSAKVMRDENTGQSKGFGFVCFSNAQEAAKAVTKMNGQRILSKSIFVALAQRKEDRSNNNNSNNNRHHVDHIAQRNNQLHLQQPFMPMPGYIPGAPMYYEYSNFPPQPDGRPPRYQGPYIKQGYHAPVHAAYYMTPPHPYPRPPTMYPTTASTNNTTASTTAPSTPTTAASVPTGNAVVTTNTNPTTAVNTTITTNGGNVTTTVEEENSKEEELQLLSMDMLSSYSDETQNQILGERIYAVVQAKYPQLAGKVTGMLLEMDKEDLISLINDRESLESKADEAVNVLEQHRASQTTEE</sequence>
<organism evidence="13 14">
    <name type="scientific">Circinella minor</name>
    <dbReference type="NCBI Taxonomy" id="1195481"/>
    <lineage>
        <taxon>Eukaryota</taxon>
        <taxon>Fungi</taxon>
        <taxon>Fungi incertae sedis</taxon>
        <taxon>Mucoromycota</taxon>
        <taxon>Mucoromycotina</taxon>
        <taxon>Mucoromycetes</taxon>
        <taxon>Mucorales</taxon>
        <taxon>Lichtheimiaceae</taxon>
        <taxon>Circinella</taxon>
    </lineage>
</organism>
<dbReference type="GO" id="GO:0003723">
    <property type="term" value="F:RNA binding"/>
    <property type="evidence" value="ECO:0007669"/>
    <property type="project" value="UniProtKB-UniRule"/>
</dbReference>
<accession>A0A8H7VN41</accession>
<dbReference type="InterPro" id="IPR052462">
    <property type="entry name" value="SLIRP/GR-RBP-like"/>
</dbReference>
<dbReference type="Proteomes" id="UP000646827">
    <property type="component" value="Unassembled WGS sequence"/>
</dbReference>
<dbReference type="Pfam" id="PF00076">
    <property type="entry name" value="RRM_1"/>
    <property type="match status" value="4"/>
</dbReference>
<dbReference type="InterPro" id="IPR003954">
    <property type="entry name" value="RRM_euk-type"/>
</dbReference>
<evidence type="ECO:0000259" key="11">
    <source>
        <dbReference type="PROSITE" id="PS50102"/>
    </source>
</evidence>
<evidence type="ECO:0000259" key="12">
    <source>
        <dbReference type="PROSITE" id="PS51309"/>
    </source>
</evidence>
<dbReference type="GO" id="GO:0005634">
    <property type="term" value="C:nucleus"/>
    <property type="evidence" value="ECO:0007669"/>
    <property type="project" value="UniProtKB-SubCell"/>
</dbReference>
<dbReference type="PANTHER" id="PTHR48027">
    <property type="entry name" value="HETEROGENEOUS NUCLEAR RIBONUCLEOPROTEIN 87F-RELATED"/>
    <property type="match status" value="1"/>
</dbReference>
<feature type="domain" description="RRM" evidence="11">
    <location>
        <begin position="145"/>
        <end position="222"/>
    </location>
</feature>
<dbReference type="InterPro" id="IPR036053">
    <property type="entry name" value="PABP-dom"/>
</dbReference>
<feature type="domain" description="PABC" evidence="12">
    <location>
        <begin position="735"/>
        <end position="812"/>
    </location>
</feature>
<dbReference type="SUPFAM" id="SSF63570">
    <property type="entry name" value="PABC (PABP) domain"/>
    <property type="match status" value="1"/>
</dbReference>
<name>A0A8H7VN41_9FUNG</name>
<dbReference type="SMART" id="SM00361">
    <property type="entry name" value="RRM_1"/>
    <property type="match status" value="4"/>
</dbReference>
<feature type="region of interest" description="Disordered" evidence="10">
    <location>
        <begin position="224"/>
        <end position="293"/>
    </location>
</feature>
<feature type="compositionally biased region" description="Low complexity" evidence="10">
    <location>
        <begin position="445"/>
        <end position="478"/>
    </location>
</feature>
<protein>
    <recommendedName>
        <fullName evidence="15">PABP</fullName>
    </recommendedName>
</protein>
<comment type="similarity">
    <text evidence="3">Belongs to the polyadenylate-binding protein type-1 family.</text>
</comment>
<feature type="region of interest" description="Disordered" evidence="10">
    <location>
        <begin position="672"/>
        <end position="705"/>
    </location>
</feature>
<evidence type="ECO:0000256" key="5">
    <source>
        <dbReference type="ARBA" id="ARBA00022664"/>
    </source>
</evidence>
<dbReference type="GO" id="GO:0005737">
    <property type="term" value="C:cytoplasm"/>
    <property type="evidence" value="ECO:0007669"/>
    <property type="project" value="UniProtKB-SubCell"/>
</dbReference>
<dbReference type="FunFam" id="3.30.70.330:FF:000651">
    <property type="entry name" value="Poly(A) binding protein cytoplasmic 1 like"/>
    <property type="match status" value="1"/>
</dbReference>
<evidence type="ECO:0000256" key="9">
    <source>
        <dbReference type="PROSITE-ProRule" id="PRU00176"/>
    </source>
</evidence>
<evidence type="ECO:0000256" key="6">
    <source>
        <dbReference type="ARBA" id="ARBA00022737"/>
    </source>
</evidence>
<feature type="compositionally biased region" description="Low complexity" evidence="10">
    <location>
        <begin position="245"/>
        <end position="276"/>
    </location>
</feature>
<feature type="region of interest" description="Disordered" evidence="10">
    <location>
        <begin position="371"/>
        <end position="489"/>
    </location>
</feature>
<dbReference type="FunFam" id="3.30.70.330:FF:000520">
    <property type="entry name" value="Polyadenylate-binding protein"/>
    <property type="match status" value="1"/>
</dbReference>
<evidence type="ECO:0000256" key="3">
    <source>
        <dbReference type="ARBA" id="ARBA00008557"/>
    </source>
</evidence>
<reference evidence="13 14" key="1">
    <citation type="submission" date="2020-12" db="EMBL/GenBank/DDBJ databases">
        <title>Metabolic potential, ecology and presence of endohyphal bacteria is reflected in genomic diversity of Mucoromycotina.</title>
        <authorList>
            <person name="Muszewska A."/>
            <person name="Okrasinska A."/>
            <person name="Steczkiewicz K."/>
            <person name="Drgas O."/>
            <person name="Orlowska M."/>
            <person name="Perlinska-Lenart U."/>
            <person name="Aleksandrzak-Piekarczyk T."/>
            <person name="Szatraj K."/>
            <person name="Zielenkiewicz U."/>
            <person name="Pilsyk S."/>
            <person name="Malc E."/>
            <person name="Mieczkowski P."/>
            <person name="Kruszewska J.S."/>
            <person name="Biernat P."/>
            <person name="Pawlowska J."/>
        </authorList>
    </citation>
    <scope>NUCLEOTIDE SEQUENCE [LARGE SCALE GENOMIC DNA]</scope>
    <source>
        <strain evidence="13 14">CBS 142.35</strain>
    </source>
</reference>
<evidence type="ECO:0008006" key="15">
    <source>
        <dbReference type="Google" id="ProtNLM"/>
    </source>
</evidence>
<dbReference type="InterPro" id="IPR012677">
    <property type="entry name" value="Nucleotide-bd_a/b_plait_sf"/>
</dbReference>
<dbReference type="CDD" id="cd12381">
    <property type="entry name" value="RRM4_I_PABPs"/>
    <property type="match status" value="1"/>
</dbReference>
<dbReference type="PROSITE" id="PS50102">
    <property type="entry name" value="RRM"/>
    <property type="match status" value="4"/>
</dbReference>
<dbReference type="AlphaFoldDB" id="A0A8H7VN41"/>
<evidence type="ECO:0000313" key="14">
    <source>
        <dbReference type="Proteomes" id="UP000646827"/>
    </source>
</evidence>
<feature type="domain" description="RRM" evidence="11">
    <location>
        <begin position="495"/>
        <end position="573"/>
    </location>
</feature>
<dbReference type="SMART" id="SM00360">
    <property type="entry name" value="RRM"/>
    <property type="match status" value="4"/>
</dbReference>
<dbReference type="InterPro" id="IPR002004">
    <property type="entry name" value="PABP_HYD_C"/>
</dbReference>
<dbReference type="CDD" id="cd12380">
    <property type="entry name" value="RRM3_I_PABPs"/>
    <property type="match status" value="1"/>
</dbReference>
<evidence type="ECO:0000256" key="7">
    <source>
        <dbReference type="ARBA" id="ARBA00022884"/>
    </source>
</evidence>
<dbReference type="InterPro" id="IPR045305">
    <property type="entry name" value="RRM2_I_PABPs"/>
</dbReference>
<keyword evidence="8" id="KW-0539">Nucleus</keyword>
<evidence type="ECO:0000256" key="10">
    <source>
        <dbReference type="SAM" id="MobiDB-lite"/>
    </source>
</evidence>
<evidence type="ECO:0000256" key="2">
    <source>
        <dbReference type="ARBA" id="ARBA00004496"/>
    </source>
</evidence>
<keyword evidence="14" id="KW-1185">Reference proteome</keyword>
<dbReference type="FunFam" id="3.30.70.330:FF:000003">
    <property type="entry name" value="Polyadenylate-binding protein"/>
    <property type="match status" value="1"/>
</dbReference>
<dbReference type="InterPro" id="IPR035979">
    <property type="entry name" value="RBD_domain_sf"/>
</dbReference>
<keyword evidence="5" id="KW-0507">mRNA processing</keyword>
<comment type="subcellular location">
    <subcellularLocation>
        <location evidence="2">Cytoplasm</location>
    </subcellularLocation>
    <subcellularLocation>
        <location evidence="1">Nucleus</location>
    </subcellularLocation>
</comment>
<evidence type="ECO:0000256" key="1">
    <source>
        <dbReference type="ARBA" id="ARBA00004123"/>
    </source>
</evidence>
<dbReference type="PROSITE" id="PS51309">
    <property type="entry name" value="PABC"/>
    <property type="match status" value="1"/>
</dbReference>
<evidence type="ECO:0000256" key="4">
    <source>
        <dbReference type="ARBA" id="ARBA00022490"/>
    </source>
</evidence>
<feature type="compositionally biased region" description="Low complexity" evidence="10">
    <location>
        <begin position="389"/>
        <end position="422"/>
    </location>
</feature>
<dbReference type="GO" id="GO:0006397">
    <property type="term" value="P:mRNA processing"/>
    <property type="evidence" value="ECO:0007669"/>
    <property type="project" value="UniProtKB-KW"/>
</dbReference>
<comment type="caution">
    <text evidence="13">The sequence shown here is derived from an EMBL/GenBank/DDBJ whole genome shotgun (WGS) entry which is preliminary data.</text>
</comment>
<keyword evidence="7 9" id="KW-0694">RNA-binding</keyword>
<dbReference type="SMART" id="SM00517">
    <property type="entry name" value="PolyA"/>
    <property type="match status" value="1"/>
</dbReference>
<dbReference type="Pfam" id="PF00658">
    <property type="entry name" value="MLLE"/>
    <property type="match status" value="1"/>
</dbReference>
<dbReference type="OrthoDB" id="19742at2759"/>
<evidence type="ECO:0000313" key="13">
    <source>
        <dbReference type="EMBL" id="KAG2220719.1"/>
    </source>
</evidence>
<feature type="compositionally biased region" description="Polar residues" evidence="10">
    <location>
        <begin position="479"/>
        <end position="489"/>
    </location>
</feature>
<feature type="domain" description="RRM" evidence="11">
    <location>
        <begin position="296"/>
        <end position="373"/>
    </location>
</feature>
<dbReference type="Gene3D" id="3.30.70.330">
    <property type="match status" value="4"/>
</dbReference>